<evidence type="ECO:0000313" key="8">
    <source>
        <dbReference type="Proteomes" id="UP000352698"/>
    </source>
</evidence>
<evidence type="ECO:0000256" key="2">
    <source>
        <dbReference type="ARBA" id="ARBA00022553"/>
    </source>
</evidence>
<dbReference type="EC" id="2.7.1.69" evidence="7"/>
<accession>A0A449E6A3</accession>
<keyword evidence="6" id="KW-0418">Kinase</keyword>
<evidence type="ECO:0000256" key="6">
    <source>
        <dbReference type="ARBA" id="ARBA00022777"/>
    </source>
</evidence>
<keyword evidence="2" id="KW-0597">Phosphoprotein</keyword>
<keyword evidence="3" id="KW-0762">Sugar transport</keyword>
<comment type="caution">
    <text evidence="7">The sequence shown here is derived from an EMBL/GenBank/DDBJ whole genome shotgun (WGS) entry which is preliminary data.</text>
</comment>
<dbReference type="Pfam" id="PF02302">
    <property type="entry name" value="PTS_IIB"/>
    <property type="match status" value="1"/>
</dbReference>
<evidence type="ECO:0000256" key="1">
    <source>
        <dbReference type="ARBA" id="ARBA00022448"/>
    </source>
</evidence>
<evidence type="ECO:0000256" key="4">
    <source>
        <dbReference type="ARBA" id="ARBA00022679"/>
    </source>
</evidence>
<name>A0A449E6A3_ENTHR</name>
<dbReference type="InterPro" id="IPR003501">
    <property type="entry name" value="PTS_EIIB_2/3"/>
</dbReference>
<protein>
    <submittedName>
        <fullName evidence="7">PTS system lactose/cellobiose-specific transporter subunit IIB</fullName>
        <ecNumber evidence="7">2.7.1.69</ecNumber>
    </submittedName>
</protein>
<reference evidence="7 8" key="1">
    <citation type="submission" date="2019-05" db="EMBL/GenBank/DDBJ databases">
        <authorList>
            <consortium name="Pathogen Informatics"/>
        </authorList>
    </citation>
    <scope>NUCLEOTIDE SEQUENCE [LARGE SCALE GENOMIC DNA]</scope>
    <source>
        <strain evidence="7 8">NCTC12204</strain>
    </source>
</reference>
<gene>
    <name evidence="7" type="primary">licB_5</name>
    <name evidence="7" type="ORF">NCTC12204_02497</name>
</gene>
<dbReference type="EMBL" id="CABEEP010000001">
    <property type="protein sequence ID" value="VTQ69754.1"/>
    <property type="molecule type" value="Genomic_DNA"/>
</dbReference>
<dbReference type="RefSeq" id="WP_010736980.1">
    <property type="nucleotide sequence ID" value="NZ_AP027299.1"/>
</dbReference>
<dbReference type="PANTHER" id="PTHR34581:SF2">
    <property type="entry name" value="PTS SYSTEM N,N'-DIACETYLCHITOBIOSE-SPECIFIC EIIB COMPONENT"/>
    <property type="match status" value="1"/>
</dbReference>
<dbReference type="SUPFAM" id="SSF52794">
    <property type="entry name" value="PTS system IIB component-like"/>
    <property type="match status" value="1"/>
</dbReference>
<evidence type="ECO:0000256" key="5">
    <source>
        <dbReference type="ARBA" id="ARBA00022683"/>
    </source>
</evidence>
<dbReference type="CDD" id="cd05564">
    <property type="entry name" value="PTS_IIB_chitobiose_lichenan"/>
    <property type="match status" value="1"/>
</dbReference>
<evidence type="ECO:0000313" key="7">
    <source>
        <dbReference type="EMBL" id="VTQ69754.1"/>
    </source>
</evidence>
<dbReference type="PROSITE" id="PS51100">
    <property type="entry name" value="PTS_EIIB_TYPE_3"/>
    <property type="match status" value="1"/>
</dbReference>
<dbReference type="InterPro" id="IPR036095">
    <property type="entry name" value="PTS_EIIB-like_sf"/>
</dbReference>
<dbReference type="AlphaFoldDB" id="A0A449E6A3"/>
<keyword evidence="4 7" id="KW-0808">Transferase</keyword>
<dbReference type="InterPro" id="IPR051819">
    <property type="entry name" value="PTS_sugar-specific_EIIB"/>
</dbReference>
<organism evidence="7 8">
    <name type="scientific">Enterococcus hirae</name>
    <dbReference type="NCBI Taxonomy" id="1354"/>
    <lineage>
        <taxon>Bacteria</taxon>
        <taxon>Bacillati</taxon>
        <taxon>Bacillota</taxon>
        <taxon>Bacilli</taxon>
        <taxon>Lactobacillales</taxon>
        <taxon>Enterococcaceae</taxon>
        <taxon>Enterococcus</taxon>
    </lineage>
</organism>
<dbReference type="GO" id="GO:0016301">
    <property type="term" value="F:kinase activity"/>
    <property type="evidence" value="ECO:0007669"/>
    <property type="project" value="UniProtKB-KW"/>
</dbReference>
<proteinExistence type="predicted"/>
<dbReference type="InterPro" id="IPR013012">
    <property type="entry name" value="PTS_EIIB_3"/>
</dbReference>
<keyword evidence="5" id="KW-0598">Phosphotransferase system</keyword>
<dbReference type="Proteomes" id="UP000352698">
    <property type="component" value="Unassembled WGS sequence"/>
</dbReference>
<sequence length="101" mass="11241">MKHVLFICSGGMSSAIVEKALEKEAEKNNVELESSAVGSGEAEHAMKSKKWDIILVAPQVKHRFKLFKEVADEMNLPIELIQPRDYSPLGGKHLLALIEQN</sequence>
<dbReference type="GO" id="GO:0009401">
    <property type="term" value="P:phosphoenolpyruvate-dependent sugar phosphotransferase system"/>
    <property type="evidence" value="ECO:0007669"/>
    <property type="project" value="UniProtKB-KW"/>
</dbReference>
<keyword evidence="1" id="KW-0813">Transport</keyword>
<dbReference type="GO" id="GO:0008982">
    <property type="term" value="F:protein-N(PI)-phosphohistidine-sugar phosphotransferase activity"/>
    <property type="evidence" value="ECO:0007669"/>
    <property type="project" value="InterPro"/>
</dbReference>
<dbReference type="PANTHER" id="PTHR34581">
    <property type="entry name" value="PTS SYSTEM N,N'-DIACETYLCHITOBIOSE-SPECIFIC EIIB COMPONENT"/>
    <property type="match status" value="1"/>
</dbReference>
<dbReference type="Gene3D" id="3.40.50.2300">
    <property type="match status" value="1"/>
</dbReference>
<evidence type="ECO:0000256" key="3">
    <source>
        <dbReference type="ARBA" id="ARBA00022597"/>
    </source>
</evidence>